<dbReference type="ZFIN" id="ZDB-GENE-070705-527">
    <property type="gene designation" value="si:dkeyp-106c3.2"/>
</dbReference>
<feature type="compositionally biased region" description="Polar residues" evidence="5">
    <location>
        <begin position="80"/>
        <end position="91"/>
    </location>
</feature>
<dbReference type="KEGG" id="dre:100001550"/>
<reference evidence="7 8" key="1">
    <citation type="journal article" date="2013" name="Nature">
        <title>The zebrafish reference genome sequence and its relationship to the human genome.</title>
        <authorList>
            <consortium name="Genome Reference Consortium Zebrafish"/>
            <person name="Howe K."/>
            <person name="Clark M.D."/>
            <person name="Torroja C.F."/>
            <person name="Torrance J."/>
            <person name="Berthelot C."/>
            <person name="Muffato M."/>
            <person name="Collins J.E."/>
            <person name="Humphray S."/>
            <person name="McLaren K."/>
            <person name="Matthews L."/>
            <person name="McLaren S."/>
            <person name="Sealy I."/>
            <person name="Caccamo M."/>
            <person name="Churcher C."/>
            <person name="Scott C."/>
            <person name="Barrett J.C."/>
            <person name="Koch R."/>
            <person name="Rauch G.J."/>
            <person name="White S."/>
            <person name="Chow W."/>
            <person name="Kilian B."/>
            <person name="Quintais L.T."/>
            <person name="Guerra-Assuncao J.A."/>
            <person name="Zhou Y."/>
            <person name="Gu Y."/>
            <person name="Yen J."/>
            <person name="Vogel J.H."/>
            <person name="Eyre T."/>
            <person name="Redmond S."/>
            <person name="Banerjee R."/>
            <person name="Chi J."/>
            <person name="Fu B."/>
            <person name="Langley E."/>
            <person name="Maguire S.F."/>
            <person name="Laird G.K."/>
            <person name="Lloyd D."/>
            <person name="Kenyon E."/>
            <person name="Donaldson S."/>
            <person name="Sehra H."/>
            <person name="Almeida-King J."/>
            <person name="Loveland J."/>
            <person name="Trevanion S."/>
            <person name="Jones M."/>
            <person name="Quail M."/>
            <person name="Willey D."/>
            <person name="Hunt A."/>
            <person name="Burton J."/>
            <person name="Sims S."/>
            <person name="McLay K."/>
            <person name="Plumb B."/>
            <person name="Davis J."/>
            <person name="Clee C."/>
            <person name="Oliver K."/>
            <person name="Clark R."/>
            <person name="Riddle C."/>
            <person name="Elliot D."/>
            <person name="Eliott D."/>
            <person name="Threadgold G."/>
            <person name="Harden G."/>
            <person name="Ware D."/>
            <person name="Begum S."/>
            <person name="Mortimore B."/>
            <person name="Mortimer B."/>
            <person name="Kerry G."/>
            <person name="Heath P."/>
            <person name="Phillimore B."/>
            <person name="Tracey A."/>
            <person name="Corby N."/>
            <person name="Dunn M."/>
            <person name="Johnson C."/>
            <person name="Wood J."/>
            <person name="Clark S."/>
            <person name="Pelan S."/>
            <person name="Griffiths G."/>
            <person name="Smith M."/>
            <person name="Glithero R."/>
            <person name="Howden P."/>
            <person name="Barker N."/>
            <person name="Lloyd C."/>
            <person name="Stevens C."/>
            <person name="Harley J."/>
            <person name="Holt K."/>
            <person name="Panagiotidis G."/>
            <person name="Lovell J."/>
            <person name="Beasley H."/>
            <person name="Henderson C."/>
            <person name="Gordon D."/>
            <person name="Auger K."/>
            <person name="Wright D."/>
            <person name="Collins J."/>
            <person name="Raisen C."/>
            <person name="Dyer L."/>
            <person name="Leung K."/>
            <person name="Robertson L."/>
            <person name="Ambridge K."/>
            <person name="Leongamornlert D."/>
            <person name="McGuire S."/>
            <person name="Gilderthorp R."/>
            <person name="Griffiths C."/>
            <person name="Manthravadi D."/>
            <person name="Nichol S."/>
            <person name="Barker G."/>
            <person name="Whitehead S."/>
            <person name="Kay M."/>
            <person name="Brown J."/>
            <person name="Murnane C."/>
            <person name="Gray E."/>
            <person name="Humphries M."/>
            <person name="Sycamore N."/>
            <person name="Barker D."/>
            <person name="Saunders D."/>
            <person name="Wallis J."/>
            <person name="Babbage A."/>
            <person name="Hammond S."/>
            <person name="Mashreghi-Mohammadi M."/>
            <person name="Barr L."/>
            <person name="Martin S."/>
            <person name="Wray P."/>
            <person name="Ellington A."/>
            <person name="Matthews N."/>
            <person name="Ellwood M."/>
            <person name="Woodmansey R."/>
            <person name="Clark G."/>
            <person name="Cooper J."/>
            <person name="Cooper J."/>
            <person name="Tromans A."/>
            <person name="Grafham D."/>
            <person name="Skuce C."/>
            <person name="Pandian R."/>
            <person name="Andrews R."/>
            <person name="Harrison E."/>
            <person name="Kimberley A."/>
            <person name="Garnett J."/>
            <person name="Fosker N."/>
            <person name="Hall R."/>
            <person name="Garner P."/>
            <person name="Kelly D."/>
            <person name="Bird C."/>
            <person name="Palmer S."/>
            <person name="Gehring I."/>
            <person name="Berger A."/>
            <person name="Dooley C.M."/>
            <person name="Ersan-Urun Z."/>
            <person name="Eser C."/>
            <person name="Geiger H."/>
            <person name="Geisler M."/>
            <person name="Karotki L."/>
            <person name="Kirn A."/>
            <person name="Konantz J."/>
            <person name="Konantz M."/>
            <person name="Oberlander M."/>
            <person name="Rudolph-Geiger S."/>
            <person name="Teucke M."/>
            <person name="Lanz C."/>
            <person name="Raddatz G."/>
            <person name="Osoegawa K."/>
            <person name="Zhu B."/>
            <person name="Rapp A."/>
            <person name="Widaa S."/>
            <person name="Langford C."/>
            <person name="Yang F."/>
            <person name="Schuster S.C."/>
            <person name="Carter N.P."/>
            <person name="Harrow J."/>
            <person name="Ning Z."/>
            <person name="Herrero J."/>
            <person name="Searle S.M."/>
            <person name="Enright A."/>
            <person name="Geisler R."/>
            <person name="Plasterk R.H."/>
            <person name="Lee C."/>
            <person name="Westerfield M."/>
            <person name="de Jong P.J."/>
            <person name="Zon L.I."/>
            <person name="Postlethwait J.H."/>
            <person name="Nusslein-Volhard C."/>
            <person name="Hubbard T.J."/>
            <person name="Roest Crollius H."/>
            <person name="Rogers J."/>
            <person name="Stemple D.L."/>
        </authorList>
    </citation>
    <scope>NUCLEOTIDE SEQUENCE [LARGE SCALE GENOMIC DNA]</scope>
    <source>
        <strain evidence="7">Tuebingen</strain>
    </source>
</reference>
<evidence type="ECO:0000259" key="6">
    <source>
        <dbReference type="PROSITE" id="PS50808"/>
    </source>
</evidence>
<evidence type="ECO:0000313" key="7">
    <source>
        <dbReference type="Ensembl" id="ENSDARP00000114208"/>
    </source>
</evidence>
<dbReference type="OrthoDB" id="10057873at2759"/>
<dbReference type="ExpressionAtlas" id="A5WUN3">
    <property type="expression patterns" value="baseline"/>
</dbReference>
<dbReference type="AGR" id="ZFIN:ZDB-GENE-070705-527"/>
<keyword evidence="8" id="KW-1185">Reference proteome</keyword>
<dbReference type="EMBL" id="CR392352">
    <property type="status" value="NOT_ANNOTATED_CDS"/>
    <property type="molecule type" value="Genomic_DNA"/>
</dbReference>
<feature type="compositionally biased region" description="Basic and acidic residues" evidence="5">
    <location>
        <begin position="59"/>
        <end position="73"/>
    </location>
</feature>
<dbReference type="GeneID" id="100001550"/>
<evidence type="ECO:0000313" key="8">
    <source>
        <dbReference type="Proteomes" id="UP000000437"/>
    </source>
</evidence>
<dbReference type="SMART" id="SM00614">
    <property type="entry name" value="ZnF_BED"/>
    <property type="match status" value="1"/>
</dbReference>
<dbReference type="InterPro" id="IPR036236">
    <property type="entry name" value="Znf_C2H2_sf"/>
</dbReference>
<dbReference type="Ensembl" id="ENSDART00000134171.2">
    <property type="protein sequence ID" value="ENSDARP00000114208.1"/>
    <property type="gene ID" value="ENSDARG00000095549.2"/>
</dbReference>
<feature type="compositionally biased region" description="Basic and acidic residues" evidence="5">
    <location>
        <begin position="100"/>
        <end position="109"/>
    </location>
</feature>
<dbReference type="InterPro" id="IPR003656">
    <property type="entry name" value="Znf_BED"/>
</dbReference>
<reference evidence="7" key="2">
    <citation type="submission" date="2013-08" db="UniProtKB">
        <authorList>
            <consortium name="Ensembl"/>
        </authorList>
    </citation>
    <scope>IDENTIFICATION</scope>
    <source>
        <strain evidence="7">Tuebingen</strain>
    </source>
</reference>
<evidence type="ECO:0000256" key="1">
    <source>
        <dbReference type="ARBA" id="ARBA00022723"/>
    </source>
</evidence>
<evidence type="ECO:0000256" key="3">
    <source>
        <dbReference type="ARBA" id="ARBA00022833"/>
    </source>
</evidence>
<accession>A5WUN3</accession>
<name>A5WUN3_DANRE</name>
<keyword evidence="3" id="KW-0862">Zinc</keyword>
<dbReference type="GeneTree" id="ENSGT00940000161131"/>
<accession>A0A8M1NDR4</accession>
<keyword evidence="2 4" id="KW-0863">Zinc-finger</keyword>
<dbReference type="ZFIN" id="ZDB-GENE-120214-42">
    <property type="gene designation" value="zbed4l1"/>
</dbReference>
<evidence type="ECO:0000313" key="9">
    <source>
        <dbReference type="RefSeq" id="NP_001093542.1"/>
    </source>
</evidence>
<gene>
    <name evidence="9 10" type="primary">si:dkeyp-106c3.2</name>
    <name evidence="7" type="synonym">si:dkey-13n23.3</name>
    <name evidence="11" type="synonym">zbed4l1</name>
</gene>
<evidence type="ECO:0000256" key="2">
    <source>
        <dbReference type="ARBA" id="ARBA00022771"/>
    </source>
</evidence>
<dbReference type="Bgee" id="ENSDARG00000070465">
    <property type="expression patterns" value="Expressed in retina and 12 other cell types or tissues"/>
</dbReference>
<sequence length="116" mass="13121">MNRQTEMSELGLGRKRRIDIWSNFTYDNKDNKSVCKPCGVKIAGKNTTNLKRHLQTAHPEIHTKIQKMSDDHGPGGNKASDATSTTQQQAISDFLRSSKYKTESKEQQTKEQAIAR</sequence>
<evidence type="ECO:0000256" key="5">
    <source>
        <dbReference type="SAM" id="MobiDB-lite"/>
    </source>
</evidence>
<dbReference type="PROSITE" id="PS50808">
    <property type="entry name" value="ZF_BED"/>
    <property type="match status" value="1"/>
</dbReference>
<dbReference type="Ensembl" id="ENSDART00000165869.2">
    <property type="protein sequence ID" value="ENSDARP00000139020.1"/>
    <property type="gene ID" value="ENSDARG00000070465.6"/>
</dbReference>
<evidence type="ECO:0000313" key="10">
    <source>
        <dbReference type="ZFIN" id="ZDB-GENE-070705-527"/>
    </source>
</evidence>
<dbReference type="SUPFAM" id="SSF57667">
    <property type="entry name" value="beta-beta-alpha zinc fingers"/>
    <property type="match status" value="1"/>
</dbReference>
<reference evidence="9" key="3">
    <citation type="submission" date="2025-04" db="UniProtKB">
        <authorList>
            <consortium name="RefSeq"/>
        </authorList>
    </citation>
    <scope>IDENTIFICATION</scope>
    <source>
        <strain evidence="9">Tuebingen</strain>
    </source>
</reference>
<feature type="domain" description="BED-type" evidence="6">
    <location>
        <begin position="15"/>
        <end position="65"/>
    </location>
</feature>
<proteinExistence type="predicted"/>
<keyword evidence="1" id="KW-0479">Metal-binding</keyword>
<dbReference type="HOGENOM" id="CLU_136285_0_0_1"/>
<dbReference type="RefSeq" id="NP_001093542.1">
    <property type="nucleotide sequence ID" value="NM_001100072.1"/>
</dbReference>
<evidence type="ECO:0000313" key="11">
    <source>
        <dbReference type="ZFIN" id="ZDB-GENE-120214-42"/>
    </source>
</evidence>
<dbReference type="Pfam" id="PF02892">
    <property type="entry name" value="zf-BED"/>
    <property type="match status" value="1"/>
</dbReference>
<dbReference type="EMBL" id="CR936968">
    <property type="status" value="NOT_ANNOTATED_CDS"/>
    <property type="molecule type" value="Genomic_DNA"/>
</dbReference>
<dbReference type="AGR" id="ZFIN:ZDB-GENE-120214-42"/>
<dbReference type="GO" id="GO:0003677">
    <property type="term" value="F:DNA binding"/>
    <property type="evidence" value="ECO:0007669"/>
    <property type="project" value="InterPro"/>
</dbReference>
<dbReference type="GO" id="GO:0008270">
    <property type="term" value="F:zinc ion binding"/>
    <property type="evidence" value="ECO:0007669"/>
    <property type="project" value="UniProtKB-KW"/>
</dbReference>
<dbReference type="AlphaFoldDB" id="A5WUN3"/>
<evidence type="ECO:0000256" key="4">
    <source>
        <dbReference type="PROSITE-ProRule" id="PRU00027"/>
    </source>
</evidence>
<protein>
    <submittedName>
        <fullName evidence="7">Si:dkey-13n23.3</fullName>
    </submittedName>
    <submittedName>
        <fullName evidence="9">Uncharacterized protein LOC100001550</fullName>
    </submittedName>
</protein>
<feature type="region of interest" description="Disordered" evidence="5">
    <location>
        <begin position="57"/>
        <end position="116"/>
    </location>
</feature>
<organism evidence="7">
    <name type="scientific">Danio rerio</name>
    <name type="common">Zebrafish</name>
    <name type="synonym">Brachydanio rerio</name>
    <dbReference type="NCBI Taxonomy" id="7955"/>
    <lineage>
        <taxon>Eukaryota</taxon>
        <taxon>Metazoa</taxon>
        <taxon>Chordata</taxon>
        <taxon>Craniata</taxon>
        <taxon>Vertebrata</taxon>
        <taxon>Euteleostomi</taxon>
        <taxon>Actinopterygii</taxon>
        <taxon>Neopterygii</taxon>
        <taxon>Teleostei</taxon>
        <taxon>Ostariophysi</taxon>
        <taxon>Cypriniformes</taxon>
        <taxon>Danionidae</taxon>
        <taxon>Danioninae</taxon>
        <taxon>Danio</taxon>
    </lineage>
</organism>
<dbReference type="Proteomes" id="UP000000437">
    <property type="component" value="Chromosome 2"/>
</dbReference>
<dbReference type="OMA" id="DYCKESD"/>